<dbReference type="Pfam" id="PF01487">
    <property type="entry name" value="DHquinase_I"/>
    <property type="match status" value="1"/>
</dbReference>
<dbReference type="SUPFAM" id="SSF51735">
    <property type="entry name" value="NAD(P)-binding Rossmann-fold domains"/>
    <property type="match status" value="1"/>
</dbReference>
<dbReference type="GO" id="GO:0003866">
    <property type="term" value="F:3-phosphoshikimate 1-carboxyvinyltransferase activity"/>
    <property type="evidence" value="ECO:0007669"/>
    <property type="project" value="TreeGrafter"/>
</dbReference>
<gene>
    <name evidence="7" type="ORF">EDD36DRAFT_288128</name>
</gene>
<evidence type="ECO:0000256" key="3">
    <source>
        <dbReference type="SAM" id="MobiDB-lite"/>
    </source>
</evidence>
<dbReference type="InterPro" id="IPR027417">
    <property type="entry name" value="P-loop_NTPase"/>
</dbReference>
<evidence type="ECO:0000256" key="1">
    <source>
        <dbReference type="ARBA" id="ARBA00006477"/>
    </source>
</evidence>
<proteinExistence type="inferred from homology"/>
<dbReference type="Gene3D" id="3.40.50.300">
    <property type="entry name" value="P-loop containing nucleotide triphosphate hydrolases"/>
    <property type="match status" value="1"/>
</dbReference>
<dbReference type="CDD" id="cd01065">
    <property type="entry name" value="NAD_bind_Shikimate_DH"/>
    <property type="match status" value="1"/>
</dbReference>
<dbReference type="InterPro" id="IPR013708">
    <property type="entry name" value="Shikimate_DH-bd_N"/>
</dbReference>
<dbReference type="PANTHER" id="PTHR21090:SF17">
    <property type="entry name" value="QUINATE REPRESSOR PROTEIN"/>
    <property type="match status" value="1"/>
</dbReference>
<dbReference type="Gene3D" id="3.20.20.70">
    <property type="entry name" value="Aldolase class I"/>
    <property type="match status" value="1"/>
</dbReference>
<dbReference type="Pfam" id="PF01488">
    <property type="entry name" value="Shikimate_DH"/>
    <property type="match status" value="1"/>
</dbReference>
<accession>A0AAN6DRA0</accession>
<evidence type="ECO:0000313" key="8">
    <source>
        <dbReference type="Proteomes" id="UP001203852"/>
    </source>
</evidence>
<dbReference type="Pfam" id="PF08501">
    <property type="entry name" value="Shikimate_dh_N"/>
    <property type="match status" value="1"/>
</dbReference>
<dbReference type="GO" id="GO:0003855">
    <property type="term" value="F:3-dehydroquinate dehydratase activity"/>
    <property type="evidence" value="ECO:0007669"/>
    <property type="project" value="InterPro"/>
</dbReference>
<dbReference type="CDD" id="cd00502">
    <property type="entry name" value="DHQase_I"/>
    <property type="match status" value="1"/>
</dbReference>
<dbReference type="EMBL" id="MU404356">
    <property type="protein sequence ID" value="KAI1611415.1"/>
    <property type="molecule type" value="Genomic_DNA"/>
</dbReference>
<dbReference type="InterPro" id="IPR041121">
    <property type="entry name" value="SDH_C"/>
</dbReference>
<evidence type="ECO:0000259" key="6">
    <source>
        <dbReference type="Pfam" id="PF18317"/>
    </source>
</evidence>
<dbReference type="InterPro" id="IPR013785">
    <property type="entry name" value="Aldolase_TIM"/>
</dbReference>
<keyword evidence="8" id="KW-1185">Reference proteome</keyword>
<comment type="caution">
    <text evidence="7">The sequence shown here is derived from an EMBL/GenBank/DDBJ whole genome shotgun (WGS) entry which is preliminary data.</text>
</comment>
<dbReference type="FunFam" id="3.40.50.720:FF:000386">
    <property type="entry name" value="Quinate repressor protein"/>
    <property type="match status" value="1"/>
</dbReference>
<dbReference type="InterPro" id="IPR031322">
    <property type="entry name" value="Shikimate/glucono_kinase"/>
</dbReference>
<feature type="domain" description="Shikimate dehydrogenase substrate binding N-terminal" evidence="5">
    <location>
        <begin position="514"/>
        <end position="594"/>
    </location>
</feature>
<comment type="similarity">
    <text evidence="2">In the N-terminal section; belongs to the shikimate kinase family.</text>
</comment>
<feature type="region of interest" description="Disordered" evidence="3">
    <location>
        <begin position="1"/>
        <end position="60"/>
    </location>
</feature>
<sequence>MDDDNEENGTHEGSQTEHPSQPISASASLPQSPDGNGAHTRQQTASSTSRIGNALPEGQVDGRLFHPDASLVLVGIRASGKRSLGFIAATALGRRFITEDHYFQSVNGLSRQDYLKIHGSEQFHRQDVKTSKRMLEDNKYGCVIDCGLGSLTSSLQDHLRQYSQTNPVVFILRDMAQIRTLLSLNDRSAKLLDNGNFTHRRCSNFEYYNLEDESMQDTSESDAEDRAAPTYSFRLKDAQADFSRFVRYITGSSHAQAIHHSPFSLDGAVELRTYTHALLVKLSNYVAEQVDFEKLESAGDVMEIYVDRWHPTMARHLSKMVAVSRRVLKLPILLSVSSTLPHSTEGLMNVLLHGLRLGVEFVSVDVQLKEETIAQLKAIKGYTKLVGTYTSGINDKGWKDPMLMTIHRNAVAIGFDIIRLMHFPTSQHDNQTLVWFMEELADLSGPRTVTSAFNVGTLGRTSQITNRGLTSVTHPALPQLEAPRLDAFQPTLSSKQIINALFDNYTFDPLQFYIVGANVTGSLSPAMHNAAYALLGLRHSYSARNIRSWADIEELSKDDNLGGLSIVQPYKVKVVPSIASLSDHARTIGAVNTVVPLRENAAGVIPPLTIQAQERNRAGNIVGWYGENTDYIGIMTCVNRSLSPRNILQPRSTALVIGAGGMARAAVYAMLQLGCKTTFVYNRTTVNAMSIATHFNEWARSQPNGHDPRAPDALVRVLESRNAPWSADFAPPTIVISCVTHEVLDGNPGADFELPESWMQSPTGGVIVEMAYMTKETPLIRQMKTFRETTKRPWVLIDGIETLIEQAIAQFETMTGRKAPKRAMAEAVHGALKENTSYLVDSEEFFT</sequence>
<dbReference type="AlphaFoldDB" id="A0AAN6DRA0"/>
<dbReference type="PANTHER" id="PTHR21090">
    <property type="entry name" value="AROM/DEHYDROQUINATE SYNTHASE"/>
    <property type="match status" value="1"/>
</dbReference>
<dbReference type="Gene3D" id="3.40.50.10860">
    <property type="entry name" value="Leucine Dehydrogenase, chain A, domain 1"/>
    <property type="match status" value="1"/>
</dbReference>
<dbReference type="GO" id="GO:0004764">
    <property type="term" value="F:shikimate 3-dehydrogenase (NADP+) activity"/>
    <property type="evidence" value="ECO:0007669"/>
    <property type="project" value="InterPro"/>
</dbReference>
<protein>
    <submittedName>
        <fullName evidence="7">Repressor protein</fullName>
    </submittedName>
</protein>
<name>A0AAN6DRA0_9EURO</name>
<dbReference type="GO" id="GO:0009423">
    <property type="term" value="P:chorismate biosynthetic process"/>
    <property type="evidence" value="ECO:0007669"/>
    <property type="project" value="TreeGrafter"/>
</dbReference>
<reference evidence="7" key="1">
    <citation type="journal article" date="2022" name="bioRxiv">
        <title>Deciphering the potential niche of two novel black yeast fungi from a biological soil crust based on their genomes, phenotypes, and melanin regulation.</title>
        <authorList>
            <consortium name="DOE Joint Genome Institute"/>
            <person name="Carr E.C."/>
            <person name="Barton Q."/>
            <person name="Grambo S."/>
            <person name="Sullivan M."/>
            <person name="Renfro C.M."/>
            <person name="Kuo A."/>
            <person name="Pangilinan J."/>
            <person name="Lipzen A."/>
            <person name="Keymanesh K."/>
            <person name="Savage E."/>
            <person name="Barry K."/>
            <person name="Grigoriev I.V."/>
            <person name="Riekhof W.R."/>
            <person name="Harris S.S."/>
        </authorList>
    </citation>
    <scope>NUCLEOTIDE SEQUENCE</scope>
    <source>
        <strain evidence="7">JF 03-4F</strain>
    </source>
</reference>
<feature type="domain" description="Quinate/shikimate 5-dehydrogenase/glutamyl-tRNA reductase" evidence="4">
    <location>
        <begin position="652"/>
        <end position="697"/>
    </location>
</feature>
<dbReference type="InterPro" id="IPR006151">
    <property type="entry name" value="Shikm_DH/Glu-tRNA_Rdtase"/>
</dbReference>
<evidence type="ECO:0000256" key="2">
    <source>
        <dbReference type="ARBA" id="ARBA00009349"/>
    </source>
</evidence>
<organism evidence="7 8">
    <name type="scientific">Exophiala viscosa</name>
    <dbReference type="NCBI Taxonomy" id="2486360"/>
    <lineage>
        <taxon>Eukaryota</taxon>
        <taxon>Fungi</taxon>
        <taxon>Dikarya</taxon>
        <taxon>Ascomycota</taxon>
        <taxon>Pezizomycotina</taxon>
        <taxon>Eurotiomycetes</taxon>
        <taxon>Chaetothyriomycetidae</taxon>
        <taxon>Chaetothyriales</taxon>
        <taxon>Herpotrichiellaceae</taxon>
        <taxon>Exophiala</taxon>
    </lineage>
</organism>
<dbReference type="Proteomes" id="UP001203852">
    <property type="component" value="Unassembled WGS sequence"/>
</dbReference>
<feature type="compositionally biased region" description="Polar residues" evidence="3">
    <location>
        <begin position="11"/>
        <end position="51"/>
    </location>
</feature>
<dbReference type="SUPFAM" id="SSF53223">
    <property type="entry name" value="Aminoacid dehydrogenase-like, N-terminal domain"/>
    <property type="match status" value="1"/>
</dbReference>
<dbReference type="Pfam" id="PF18317">
    <property type="entry name" value="SDH_C"/>
    <property type="match status" value="1"/>
</dbReference>
<evidence type="ECO:0000259" key="5">
    <source>
        <dbReference type="Pfam" id="PF08501"/>
    </source>
</evidence>
<dbReference type="InterPro" id="IPR001381">
    <property type="entry name" value="DHquinase_I"/>
</dbReference>
<dbReference type="SUPFAM" id="SSF51569">
    <property type="entry name" value="Aldolase"/>
    <property type="match status" value="1"/>
</dbReference>
<feature type="domain" description="SDH C-terminal" evidence="6">
    <location>
        <begin position="799"/>
        <end position="828"/>
    </location>
</feature>
<evidence type="ECO:0000313" key="7">
    <source>
        <dbReference type="EMBL" id="KAI1611415.1"/>
    </source>
</evidence>
<comment type="similarity">
    <text evidence="1">In the 2nd section; belongs to the type-I 3-dehydroquinase family.</text>
</comment>
<dbReference type="InterPro" id="IPR036291">
    <property type="entry name" value="NAD(P)-bd_dom_sf"/>
</dbReference>
<dbReference type="InterPro" id="IPR046346">
    <property type="entry name" value="Aminoacid_DH-like_N_sf"/>
</dbReference>
<dbReference type="Pfam" id="PF01202">
    <property type="entry name" value="SKI"/>
    <property type="match status" value="1"/>
</dbReference>
<evidence type="ECO:0000259" key="4">
    <source>
        <dbReference type="Pfam" id="PF01488"/>
    </source>
</evidence>
<dbReference type="Gene3D" id="3.40.50.720">
    <property type="entry name" value="NAD(P)-binding Rossmann-like Domain"/>
    <property type="match status" value="1"/>
</dbReference>
<dbReference type="SUPFAM" id="SSF52540">
    <property type="entry name" value="P-loop containing nucleoside triphosphate hydrolases"/>
    <property type="match status" value="1"/>
</dbReference>